<sequence>MYSVKTVLMSIILAIGLAQAAPLIQSKISPNPFLRLIPNNGKIGSRPSRAATSRTAICRSAVRPTTPTTLPLRVSKLTHASKPNSSSSRLRHSCDWIGGGY</sequence>
<organism evidence="1 2">
    <name type="scientific">Hypoxylon rubiginosum</name>
    <dbReference type="NCBI Taxonomy" id="110542"/>
    <lineage>
        <taxon>Eukaryota</taxon>
        <taxon>Fungi</taxon>
        <taxon>Dikarya</taxon>
        <taxon>Ascomycota</taxon>
        <taxon>Pezizomycotina</taxon>
        <taxon>Sordariomycetes</taxon>
        <taxon>Xylariomycetidae</taxon>
        <taxon>Xylariales</taxon>
        <taxon>Hypoxylaceae</taxon>
        <taxon>Hypoxylon</taxon>
    </lineage>
</organism>
<evidence type="ECO:0000313" key="1">
    <source>
        <dbReference type="EMBL" id="KAI4866876.1"/>
    </source>
</evidence>
<protein>
    <submittedName>
        <fullName evidence="1">Uncharacterized protein</fullName>
    </submittedName>
</protein>
<name>A0ACB9Z693_9PEZI</name>
<accession>A0ACB9Z693</accession>
<dbReference type="EMBL" id="MU393453">
    <property type="protein sequence ID" value="KAI4866876.1"/>
    <property type="molecule type" value="Genomic_DNA"/>
</dbReference>
<gene>
    <name evidence="1" type="ORF">F4820DRAFT_415299</name>
</gene>
<keyword evidence="2" id="KW-1185">Reference proteome</keyword>
<comment type="caution">
    <text evidence="1">The sequence shown here is derived from an EMBL/GenBank/DDBJ whole genome shotgun (WGS) entry which is preliminary data.</text>
</comment>
<evidence type="ECO:0000313" key="2">
    <source>
        <dbReference type="Proteomes" id="UP001497700"/>
    </source>
</evidence>
<reference evidence="1 2" key="1">
    <citation type="journal article" date="2022" name="New Phytol.">
        <title>Ecological generalism drives hyperdiversity of secondary metabolite gene clusters in xylarialean endophytes.</title>
        <authorList>
            <person name="Franco M.E.E."/>
            <person name="Wisecaver J.H."/>
            <person name="Arnold A.E."/>
            <person name="Ju Y.M."/>
            <person name="Slot J.C."/>
            <person name="Ahrendt S."/>
            <person name="Moore L.P."/>
            <person name="Eastman K.E."/>
            <person name="Scott K."/>
            <person name="Konkel Z."/>
            <person name="Mondo S.J."/>
            <person name="Kuo A."/>
            <person name="Hayes R.D."/>
            <person name="Haridas S."/>
            <person name="Andreopoulos B."/>
            <person name="Riley R."/>
            <person name="LaButti K."/>
            <person name="Pangilinan J."/>
            <person name="Lipzen A."/>
            <person name="Amirebrahimi M."/>
            <person name="Yan J."/>
            <person name="Adam C."/>
            <person name="Keymanesh K."/>
            <person name="Ng V."/>
            <person name="Louie K."/>
            <person name="Northen T."/>
            <person name="Drula E."/>
            <person name="Henrissat B."/>
            <person name="Hsieh H.M."/>
            <person name="Youens-Clark K."/>
            <person name="Lutzoni F."/>
            <person name="Miadlikowska J."/>
            <person name="Eastwood D.C."/>
            <person name="Hamelin R.C."/>
            <person name="Grigoriev I.V."/>
            <person name="U'Ren J.M."/>
        </authorList>
    </citation>
    <scope>NUCLEOTIDE SEQUENCE [LARGE SCALE GENOMIC DNA]</scope>
    <source>
        <strain evidence="1 2">CBS 119005</strain>
    </source>
</reference>
<dbReference type="Proteomes" id="UP001497700">
    <property type="component" value="Unassembled WGS sequence"/>
</dbReference>
<proteinExistence type="predicted"/>